<dbReference type="Proteomes" id="UP000288547">
    <property type="component" value="Unassembled WGS sequence"/>
</dbReference>
<dbReference type="AlphaFoldDB" id="A0A3S4DJN1"/>
<dbReference type="OrthoDB" id="4045431at2"/>
<reference evidence="1 2" key="1">
    <citation type="submission" date="2018-12" db="EMBL/GenBank/DDBJ databases">
        <authorList>
            <person name="Li F."/>
        </authorList>
    </citation>
    <scope>NUCLEOTIDE SEQUENCE [LARGE SCALE GENOMIC DNA]</scope>
    <source>
        <strain evidence="1 2">11W25H-1</strain>
    </source>
</reference>
<evidence type="ECO:0000313" key="1">
    <source>
        <dbReference type="EMBL" id="RWZ50074.1"/>
    </source>
</evidence>
<comment type="caution">
    <text evidence="1">The sequence shown here is derived from an EMBL/GenBank/DDBJ whole genome shotgun (WGS) entry which is preliminary data.</text>
</comment>
<sequence length="152" mass="17337">MVADDVPSRIAVHREQSRSWVEVAQSARVMRDLLTETPSAIDGSPFKVIDQDLPQSCEVWCRSYLSSALEHLGMWADFVAPLTFHPDGLCATRHVQLRRWPARRSSPRLKRYGSWPREIHVKCFGGISRSVLADWAEQRKAEVDPERKAGLK</sequence>
<accession>A0A3S4DJN1</accession>
<dbReference type="EMBL" id="RZNB01000004">
    <property type="protein sequence ID" value="RWZ50074.1"/>
    <property type="molecule type" value="Genomic_DNA"/>
</dbReference>
<proteinExistence type="predicted"/>
<keyword evidence="2" id="KW-1185">Reference proteome</keyword>
<dbReference type="RefSeq" id="WP_128495528.1">
    <property type="nucleotide sequence ID" value="NZ_RZNB01000004.1"/>
</dbReference>
<organism evidence="1 2">
    <name type="scientific">Labedella phragmitis</name>
    <dbReference type="NCBI Taxonomy" id="2498849"/>
    <lineage>
        <taxon>Bacteria</taxon>
        <taxon>Bacillati</taxon>
        <taxon>Actinomycetota</taxon>
        <taxon>Actinomycetes</taxon>
        <taxon>Micrococcales</taxon>
        <taxon>Microbacteriaceae</taxon>
        <taxon>Labedella</taxon>
    </lineage>
</organism>
<evidence type="ECO:0000313" key="2">
    <source>
        <dbReference type="Proteomes" id="UP000288547"/>
    </source>
</evidence>
<name>A0A3S4DJN1_9MICO</name>
<protein>
    <submittedName>
        <fullName evidence="1">Uncharacterized protein</fullName>
    </submittedName>
</protein>
<gene>
    <name evidence="1" type="ORF">ELQ90_12080</name>
</gene>